<dbReference type="EMBL" id="QWIV01000003">
    <property type="protein sequence ID" value="RMZ61284.1"/>
    <property type="molecule type" value="Genomic_DNA"/>
</dbReference>
<organism evidence="1 2">
    <name type="scientific">Chryseobacterium nematophagum</name>
    <dbReference type="NCBI Taxonomy" id="2305228"/>
    <lineage>
        <taxon>Bacteria</taxon>
        <taxon>Pseudomonadati</taxon>
        <taxon>Bacteroidota</taxon>
        <taxon>Flavobacteriia</taxon>
        <taxon>Flavobacteriales</taxon>
        <taxon>Weeksellaceae</taxon>
        <taxon>Chryseobacterium group</taxon>
        <taxon>Chryseobacterium</taxon>
    </lineage>
</organism>
<evidence type="ECO:0000313" key="2">
    <source>
        <dbReference type="Proteomes" id="UP000267524"/>
    </source>
</evidence>
<evidence type="ECO:0000313" key="1">
    <source>
        <dbReference type="EMBL" id="RMZ61284.1"/>
    </source>
</evidence>
<dbReference type="Proteomes" id="UP000267524">
    <property type="component" value="Unassembled WGS sequence"/>
</dbReference>
<reference evidence="1 2" key="1">
    <citation type="submission" date="2018-08" db="EMBL/GenBank/DDBJ databases">
        <title>Chryseobacterium nematophagum: a novel matrix digesting pathogen of nematodes.</title>
        <authorList>
            <person name="Page A."/>
            <person name="Roberts M."/>
            <person name="Felix M.-A."/>
            <person name="Weir W."/>
        </authorList>
    </citation>
    <scope>NUCLEOTIDE SEQUENCE [LARGE SCALE GENOMIC DNA]</scope>
    <source>
        <strain evidence="1 2">JUb275</strain>
    </source>
</reference>
<proteinExistence type="predicted"/>
<protein>
    <submittedName>
        <fullName evidence="1">Uncharacterized protein</fullName>
    </submittedName>
</protein>
<sequence>MGERENPLIVDLNTGEALNCTISNNRTGVIFRFTDNSKVRFYIDFGNLLNDNKFNFHHWYQTSSKKKIYIFQNGNQYFQRYNVKKQEFVPIFTSELDRSYFVFRLEKALIFQRKMIQNGIALKIIRQWEDQKRICL</sequence>
<accession>A0A3M7LGN2</accession>
<comment type="caution">
    <text evidence="1">The sequence shown here is derived from an EMBL/GenBank/DDBJ whole genome shotgun (WGS) entry which is preliminary data.</text>
</comment>
<gene>
    <name evidence="1" type="ORF">D1632_00285</name>
</gene>
<name>A0A3M7LGN2_9FLAO</name>
<keyword evidence="2" id="KW-1185">Reference proteome</keyword>
<dbReference type="AlphaFoldDB" id="A0A3M7LGN2"/>